<evidence type="ECO:0000256" key="2">
    <source>
        <dbReference type="PROSITE-ProRule" id="PRU01161"/>
    </source>
</evidence>
<dbReference type="Pfam" id="PF01734">
    <property type="entry name" value="Patatin"/>
    <property type="match status" value="1"/>
</dbReference>
<dbReference type="InterPro" id="IPR002641">
    <property type="entry name" value="PNPLA_dom"/>
</dbReference>
<keyword evidence="2" id="KW-0442">Lipid degradation</keyword>
<evidence type="ECO:0000313" key="5">
    <source>
        <dbReference type="EMBL" id="QOQ74896.1"/>
    </source>
</evidence>
<gene>
    <name evidence="5" type="ORF">IMF22_26030</name>
</gene>
<protein>
    <submittedName>
        <fullName evidence="5">Patatin-like phospholipase family protein</fullName>
    </submittedName>
</protein>
<feature type="compositionally biased region" description="Polar residues" evidence="3">
    <location>
        <begin position="1"/>
        <end position="21"/>
    </location>
</feature>
<dbReference type="Gene3D" id="3.40.1090.10">
    <property type="entry name" value="Cytosolic phospholipase A2 catalytic domain"/>
    <property type="match status" value="2"/>
</dbReference>
<keyword evidence="2" id="KW-0378">Hydrolase</keyword>
<feature type="active site" description="Proton acceptor" evidence="2">
    <location>
        <position position="293"/>
    </location>
</feature>
<feature type="active site" description="Nucleophile" evidence="2">
    <location>
        <position position="92"/>
    </location>
</feature>
<keyword evidence="1 2" id="KW-0443">Lipid metabolism</keyword>
<dbReference type="PANTHER" id="PTHR46394">
    <property type="entry name" value="ANNEXIN"/>
    <property type="match status" value="1"/>
</dbReference>
<dbReference type="InterPro" id="IPR049155">
    <property type="entry name" value="ExoU_mid_dom"/>
</dbReference>
<dbReference type="AlphaFoldDB" id="A0A7M1KF08"/>
<feature type="short sequence motif" description="GXGXXG" evidence="2">
    <location>
        <begin position="61"/>
        <end position="66"/>
    </location>
</feature>
<dbReference type="InterPro" id="IPR049154">
    <property type="entry name" value="ExoU_C"/>
</dbReference>
<dbReference type="GO" id="GO:0016787">
    <property type="term" value="F:hydrolase activity"/>
    <property type="evidence" value="ECO:0007669"/>
    <property type="project" value="UniProtKB-UniRule"/>
</dbReference>
<evidence type="ECO:0000313" key="6">
    <source>
        <dbReference type="Proteomes" id="UP000594923"/>
    </source>
</evidence>
<evidence type="ECO:0000256" key="3">
    <source>
        <dbReference type="SAM" id="MobiDB-lite"/>
    </source>
</evidence>
<feature type="short sequence motif" description="GXSXG" evidence="2">
    <location>
        <begin position="90"/>
        <end position="94"/>
    </location>
</feature>
<dbReference type="Pfam" id="PF20848">
    <property type="entry name" value="ExoU_mid_dom"/>
    <property type="match status" value="1"/>
</dbReference>
<dbReference type="PROSITE" id="PS51635">
    <property type="entry name" value="PNPLA"/>
    <property type="match status" value="1"/>
</dbReference>
<accession>A0A7M1KF08</accession>
<dbReference type="SUPFAM" id="SSF52151">
    <property type="entry name" value="FabD/lysophospholipase-like"/>
    <property type="match status" value="1"/>
</dbReference>
<organism evidence="5 6">
    <name type="scientific">Pseudomonas poae</name>
    <dbReference type="NCBI Taxonomy" id="200451"/>
    <lineage>
        <taxon>Bacteria</taxon>
        <taxon>Pseudomonadati</taxon>
        <taxon>Pseudomonadota</taxon>
        <taxon>Gammaproteobacteria</taxon>
        <taxon>Pseudomonadales</taxon>
        <taxon>Pseudomonadaceae</taxon>
        <taxon>Pseudomonas</taxon>
    </lineage>
</organism>
<sequence>MKVSNSAAPNQPSLPQSTGQDVKTPLVKGVGERNLSVYRHSDGRVDVMLSPPPPAHLVLSGGGAKGIAFPGVVQALEEANKLSGIKVVSGSSAGAISATLLASGMGAKAFGALSNSIDLPSLLNSKDPLTAKLQTLSSELGKLAGRLPGPAGNISQLLLTMLPRLQTEAQPLEELMRNESRKSILAHIAGMPQATRPADVIKIADRLNAGGAPTFRDLEVLSRHIPAIKQLNITGTGMFDGRPQLVVFNASLTPDMDIAHAARISGSLPGLFKSPAEQGHEFQAAAEVTAFQDGGLLVNTPAPGVIERSFPESSLGKDESLIVKFEPEKATAAQTSGGFFSHLGDLITGTPHAAADAYQEERLESYADQSVTLPLNTDKGDFRGLLNGTVNFTMTPEQKQRLQTLARQTVEGHLEKRALVREQHPFASLEDAVLAMDDKMLASAQDQLQKDPAGAAALLFRKNAQQALQTLDSAITQANQTGTSLVFTPQLTSALRNLDALARRPEHIEWLGRRLNAAGQHNFQQLLQVAAKQKSGTDFPLSKVMASGVAHMRRRDIAVKAENFVREVIYPSLYRPGQPKSNVELLRRAARDLADATTPAEFNSVLDGIIKHYKARNKPWSKPHSATTVEMAKAWRIPV</sequence>
<name>A0A7M1KF08_9PSED</name>
<feature type="domain" description="PNPLA" evidence="4">
    <location>
        <begin position="57"/>
        <end position="306"/>
    </location>
</feature>
<dbReference type="PANTHER" id="PTHR46394:SF1">
    <property type="entry name" value="PNPLA DOMAIN-CONTAINING PROTEIN"/>
    <property type="match status" value="1"/>
</dbReference>
<dbReference type="Pfam" id="PF20983">
    <property type="entry name" value="ExoU_C"/>
    <property type="match status" value="1"/>
</dbReference>
<evidence type="ECO:0000256" key="1">
    <source>
        <dbReference type="ARBA" id="ARBA00023098"/>
    </source>
</evidence>
<dbReference type="Gene3D" id="1.20.1050.100">
    <property type="match status" value="1"/>
</dbReference>
<dbReference type="InterPro" id="IPR052580">
    <property type="entry name" value="Lipid_Hydrolase"/>
</dbReference>
<evidence type="ECO:0000259" key="4">
    <source>
        <dbReference type="PROSITE" id="PS51635"/>
    </source>
</evidence>
<proteinExistence type="predicted"/>
<dbReference type="EMBL" id="CP063073">
    <property type="protein sequence ID" value="QOQ74896.1"/>
    <property type="molecule type" value="Genomic_DNA"/>
</dbReference>
<dbReference type="Proteomes" id="UP000594923">
    <property type="component" value="Chromosome"/>
</dbReference>
<dbReference type="GO" id="GO:0016042">
    <property type="term" value="P:lipid catabolic process"/>
    <property type="evidence" value="ECO:0007669"/>
    <property type="project" value="UniProtKB-UniRule"/>
</dbReference>
<reference evidence="5 6" key="1">
    <citation type="submission" date="2020-10" db="EMBL/GenBank/DDBJ databases">
        <title>High quality whole genome sequence of Pseudomonas poae PMA22.</title>
        <authorList>
            <person name="Hernandez J.G."/>
            <person name="Rodriguez P."/>
            <person name="Cuevas C."/>
            <person name="de la Calle F."/>
            <person name="Galan B."/>
            <person name="Garcia J.L."/>
        </authorList>
    </citation>
    <scope>NUCLEOTIDE SEQUENCE [LARGE SCALE GENOMIC DNA]</scope>
    <source>
        <strain evidence="5 6">PMA22</strain>
    </source>
</reference>
<feature type="short sequence motif" description="DGA/G" evidence="2">
    <location>
        <begin position="293"/>
        <end position="295"/>
    </location>
</feature>
<dbReference type="InterPro" id="IPR016035">
    <property type="entry name" value="Acyl_Trfase/lysoPLipase"/>
</dbReference>
<dbReference type="RefSeq" id="WP_197626516.1">
    <property type="nucleotide sequence ID" value="NZ_CP063073.1"/>
</dbReference>
<feature type="region of interest" description="Disordered" evidence="3">
    <location>
        <begin position="1"/>
        <end position="26"/>
    </location>
</feature>